<proteinExistence type="predicted"/>
<keyword evidence="3" id="KW-1185">Reference proteome</keyword>
<feature type="transmembrane region" description="Helical" evidence="1">
    <location>
        <begin position="30"/>
        <end position="51"/>
    </location>
</feature>
<accession>A0AAD7NSM1</accession>
<comment type="caution">
    <text evidence="2">The sequence shown here is derived from an EMBL/GenBank/DDBJ whole genome shotgun (WGS) entry which is preliminary data.</text>
</comment>
<keyword evidence="1" id="KW-0472">Membrane</keyword>
<reference evidence="2" key="1">
    <citation type="submission" date="2023-03" db="EMBL/GenBank/DDBJ databases">
        <title>Massive genome expansion in bonnet fungi (Mycena s.s.) driven by repeated elements and novel gene families across ecological guilds.</title>
        <authorList>
            <consortium name="Lawrence Berkeley National Laboratory"/>
            <person name="Harder C.B."/>
            <person name="Miyauchi S."/>
            <person name="Viragh M."/>
            <person name="Kuo A."/>
            <person name="Thoen E."/>
            <person name="Andreopoulos B."/>
            <person name="Lu D."/>
            <person name="Skrede I."/>
            <person name="Drula E."/>
            <person name="Henrissat B."/>
            <person name="Morin E."/>
            <person name="Kohler A."/>
            <person name="Barry K."/>
            <person name="LaButti K."/>
            <person name="Morin E."/>
            <person name="Salamov A."/>
            <person name="Lipzen A."/>
            <person name="Mereny Z."/>
            <person name="Hegedus B."/>
            <person name="Baldrian P."/>
            <person name="Stursova M."/>
            <person name="Weitz H."/>
            <person name="Taylor A."/>
            <person name="Grigoriev I.V."/>
            <person name="Nagy L.G."/>
            <person name="Martin F."/>
            <person name="Kauserud H."/>
        </authorList>
    </citation>
    <scope>NUCLEOTIDE SEQUENCE</scope>
    <source>
        <strain evidence="2">CBHHK182m</strain>
    </source>
</reference>
<evidence type="ECO:0000313" key="3">
    <source>
        <dbReference type="Proteomes" id="UP001215598"/>
    </source>
</evidence>
<organism evidence="2 3">
    <name type="scientific">Mycena metata</name>
    <dbReference type="NCBI Taxonomy" id="1033252"/>
    <lineage>
        <taxon>Eukaryota</taxon>
        <taxon>Fungi</taxon>
        <taxon>Dikarya</taxon>
        <taxon>Basidiomycota</taxon>
        <taxon>Agaricomycotina</taxon>
        <taxon>Agaricomycetes</taxon>
        <taxon>Agaricomycetidae</taxon>
        <taxon>Agaricales</taxon>
        <taxon>Marasmiineae</taxon>
        <taxon>Mycenaceae</taxon>
        <taxon>Mycena</taxon>
    </lineage>
</organism>
<evidence type="ECO:0000256" key="1">
    <source>
        <dbReference type="SAM" id="Phobius"/>
    </source>
</evidence>
<protein>
    <submittedName>
        <fullName evidence="2">Uncharacterized protein</fullName>
    </submittedName>
</protein>
<dbReference type="Proteomes" id="UP001215598">
    <property type="component" value="Unassembled WGS sequence"/>
</dbReference>
<dbReference type="AlphaFoldDB" id="A0AAD7NSM1"/>
<keyword evidence="1" id="KW-1133">Transmembrane helix</keyword>
<dbReference type="EMBL" id="JARKIB010000012">
    <property type="protein sequence ID" value="KAJ7773913.1"/>
    <property type="molecule type" value="Genomic_DNA"/>
</dbReference>
<keyword evidence="1" id="KW-0812">Transmembrane</keyword>
<name>A0AAD7NSM1_9AGAR</name>
<evidence type="ECO:0000313" key="2">
    <source>
        <dbReference type="EMBL" id="KAJ7773913.1"/>
    </source>
</evidence>
<sequence length="68" mass="7628">MTSTQDSAAAIAALAQELLAQRFKTYGPLLIGFFLSTILFGVTLLQTYQYYDTYGSEDRRHLVIMVGF</sequence>
<gene>
    <name evidence="2" type="ORF">B0H16DRAFT_1713758</name>
</gene>